<accession>A0A2H3CZI1</accession>
<dbReference type="InParanoid" id="A0A2H3CZI1"/>
<evidence type="ECO:0000313" key="2">
    <source>
        <dbReference type="EMBL" id="PBK88405.1"/>
    </source>
</evidence>
<feature type="transmembrane region" description="Helical" evidence="1">
    <location>
        <begin position="455"/>
        <end position="473"/>
    </location>
</feature>
<protein>
    <submittedName>
        <fullName evidence="2">Uncharacterized protein</fullName>
    </submittedName>
</protein>
<feature type="transmembrane region" description="Helical" evidence="1">
    <location>
        <begin position="279"/>
        <end position="302"/>
    </location>
</feature>
<proteinExistence type="predicted"/>
<gene>
    <name evidence="2" type="ORF">ARMGADRAFT_1168104</name>
</gene>
<name>A0A2H3CZI1_ARMGA</name>
<keyword evidence="1" id="KW-0812">Transmembrane</keyword>
<keyword evidence="3" id="KW-1185">Reference proteome</keyword>
<keyword evidence="1" id="KW-1133">Transmembrane helix</keyword>
<evidence type="ECO:0000313" key="3">
    <source>
        <dbReference type="Proteomes" id="UP000217790"/>
    </source>
</evidence>
<dbReference type="EMBL" id="KZ293673">
    <property type="protein sequence ID" value="PBK88405.1"/>
    <property type="molecule type" value="Genomic_DNA"/>
</dbReference>
<feature type="transmembrane region" description="Helical" evidence="1">
    <location>
        <begin position="127"/>
        <end position="149"/>
    </location>
</feature>
<keyword evidence="1" id="KW-0472">Membrane</keyword>
<feature type="transmembrane region" description="Helical" evidence="1">
    <location>
        <begin position="213"/>
        <end position="234"/>
    </location>
</feature>
<feature type="transmembrane region" description="Helical" evidence="1">
    <location>
        <begin position="161"/>
        <end position="184"/>
    </location>
</feature>
<sequence>MLAVQGAECGLPFMPCCRSWHRNKFPGVSVDWLAHLGATQVPPANCPSNRHVPSNPVSFPWIDFTSTCLSLPPHPRRLRTSSSKGGSFRFSKSSALYIVMRYGNIIEEGISLAYSFWPGAPLLFCKVWYYIGEWVAYCLFIPTTIFLGLRTYALFREKGIAYKWSIISLVVAMNCISFVAISIATRDTKFSPIPIPNLTCQFNIIAPPYATGVIQFSICAVFDFGIFILTAYRVYEHYKMGNRRLTLLLFKDSLLYYCVLFCGEIAMLLLYILLPKGHIEFRALLITPLKCMCVIIVSRIVLNIRKLLLHPKALTIDSLITPPEAAMYNATATDVLSGAMAGIFAEEETIPNEEYELASITKREIRQWVHGAVGILDNRDRVQIQSDVWGRGGKWCRDQPRMGRSYISVFGCEENPIGVDSKLPELPALYPGVAFSRVGGFLDIGFGYRCASMNWLHLFLLLGTAFLVSAGGLESDNCSDSGEQVLMSLCASRINVDRKGYSKNGWN</sequence>
<reference evidence="3" key="1">
    <citation type="journal article" date="2017" name="Nat. Ecol. Evol.">
        <title>Genome expansion and lineage-specific genetic innovations in the forest pathogenic fungi Armillaria.</title>
        <authorList>
            <person name="Sipos G."/>
            <person name="Prasanna A.N."/>
            <person name="Walter M.C."/>
            <person name="O'Connor E."/>
            <person name="Balint B."/>
            <person name="Krizsan K."/>
            <person name="Kiss B."/>
            <person name="Hess J."/>
            <person name="Varga T."/>
            <person name="Slot J."/>
            <person name="Riley R."/>
            <person name="Boka B."/>
            <person name="Rigling D."/>
            <person name="Barry K."/>
            <person name="Lee J."/>
            <person name="Mihaltcheva S."/>
            <person name="LaButti K."/>
            <person name="Lipzen A."/>
            <person name="Waldron R."/>
            <person name="Moloney N.M."/>
            <person name="Sperisen C."/>
            <person name="Kredics L."/>
            <person name="Vagvoelgyi C."/>
            <person name="Patrignani A."/>
            <person name="Fitzpatrick D."/>
            <person name="Nagy I."/>
            <person name="Doyle S."/>
            <person name="Anderson J.B."/>
            <person name="Grigoriev I.V."/>
            <person name="Gueldener U."/>
            <person name="Muensterkoetter M."/>
            <person name="Nagy L.G."/>
        </authorList>
    </citation>
    <scope>NUCLEOTIDE SEQUENCE [LARGE SCALE GENOMIC DNA]</scope>
    <source>
        <strain evidence="3">Ar21-2</strain>
    </source>
</reference>
<dbReference type="AlphaFoldDB" id="A0A2H3CZI1"/>
<organism evidence="2 3">
    <name type="scientific">Armillaria gallica</name>
    <name type="common">Bulbous honey fungus</name>
    <name type="synonym">Armillaria bulbosa</name>
    <dbReference type="NCBI Taxonomy" id="47427"/>
    <lineage>
        <taxon>Eukaryota</taxon>
        <taxon>Fungi</taxon>
        <taxon>Dikarya</taxon>
        <taxon>Basidiomycota</taxon>
        <taxon>Agaricomycotina</taxon>
        <taxon>Agaricomycetes</taxon>
        <taxon>Agaricomycetidae</taxon>
        <taxon>Agaricales</taxon>
        <taxon>Marasmiineae</taxon>
        <taxon>Physalacriaceae</taxon>
        <taxon>Armillaria</taxon>
    </lineage>
</organism>
<feature type="transmembrane region" description="Helical" evidence="1">
    <location>
        <begin position="254"/>
        <end position="273"/>
    </location>
</feature>
<evidence type="ECO:0000256" key="1">
    <source>
        <dbReference type="SAM" id="Phobius"/>
    </source>
</evidence>
<dbReference type="OrthoDB" id="2803893at2759"/>
<dbReference type="Proteomes" id="UP000217790">
    <property type="component" value="Unassembled WGS sequence"/>
</dbReference>